<dbReference type="EMBL" id="BJZO01000022">
    <property type="protein sequence ID" value="GEO80959.1"/>
    <property type="molecule type" value="Genomic_DNA"/>
</dbReference>
<feature type="region of interest" description="Disordered" evidence="1">
    <location>
        <begin position="1"/>
        <end position="32"/>
    </location>
</feature>
<evidence type="ECO:0000256" key="1">
    <source>
        <dbReference type="SAM" id="MobiDB-lite"/>
    </source>
</evidence>
<keyword evidence="3" id="KW-1185">Reference proteome</keyword>
<protein>
    <submittedName>
        <fullName evidence="2">Uncharacterized protein</fullName>
    </submittedName>
</protein>
<comment type="caution">
    <text evidence="2">The sequence shown here is derived from an EMBL/GenBank/DDBJ whole genome shotgun (WGS) entry which is preliminary data.</text>
</comment>
<reference evidence="2 3" key="1">
    <citation type="submission" date="2019-07" db="EMBL/GenBank/DDBJ databases">
        <title>Whole genome shotgun sequence of Rhodospirillum oryzae NBRC 107573.</title>
        <authorList>
            <person name="Hosoyama A."/>
            <person name="Uohara A."/>
            <person name="Ohji S."/>
            <person name="Ichikawa N."/>
        </authorList>
    </citation>
    <scope>NUCLEOTIDE SEQUENCE [LARGE SCALE GENOMIC DNA]</scope>
    <source>
        <strain evidence="2 3">NBRC 107573</strain>
    </source>
</reference>
<dbReference type="AlphaFoldDB" id="A0A512H661"/>
<organism evidence="2 3">
    <name type="scientific">Pararhodospirillum oryzae</name>
    <dbReference type="NCBI Taxonomy" id="478448"/>
    <lineage>
        <taxon>Bacteria</taxon>
        <taxon>Pseudomonadati</taxon>
        <taxon>Pseudomonadota</taxon>
        <taxon>Alphaproteobacteria</taxon>
        <taxon>Rhodospirillales</taxon>
        <taxon>Rhodospirillaceae</taxon>
        <taxon>Pararhodospirillum</taxon>
    </lineage>
</organism>
<evidence type="ECO:0000313" key="2">
    <source>
        <dbReference type="EMBL" id="GEO80959.1"/>
    </source>
</evidence>
<dbReference type="Proteomes" id="UP000321567">
    <property type="component" value="Unassembled WGS sequence"/>
</dbReference>
<accession>A0A512H661</accession>
<name>A0A512H661_9PROT</name>
<gene>
    <name evidence="2" type="ORF">ROR02_10900</name>
</gene>
<sequence>MKGFGMSTHMEGETNPAKPVNPGTQKTHVQTDPDLDRLRQILDGLGHGGTLPPEAGRIRRTLAERFGRRWGLTLTPPLREFGPRSLAEMAGPRRWRRDIPDWPYTVADHHQCFADATGRAAMVACHNYSWHPHAIREFARRHGLVALIDPADPEGWWWPGGPTYLVIYRPTTARPLDGLGLVA</sequence>
<proteinExistence type="predicted"/>
<evidence type="ECO:0000313" key="3">
    <source>
        <dbReference type="Proteomes" id="UP000321567"/>
    </source>
</evidence>